<name>A0A4R2NVX1_9FLAO</name>
<dbReference type="AlphaFoldDB" id="A0A4R2NVX1"/>
<evidence type="ECO:0000313" key="3">
    <source>
        <dbReference type="Proteomes" id="UP000294564"/>
    </source>
</evidence>
<accession>A0A4R2NVX1</accession>
<keyword evidence="3" id="KW-1185">Reference proteome</keyword>
<proteinExistence type="predicted"/>
<gene>
    <name evidence="2" type="ORF">EV195_10383</name>
</gene>
<reference evidence="2 3" key="1">
    <citation type="submission" date="2019-03" db="EMBL/GenBank/DDBJ databases">
        <title>Genomic Encyclopedia of Type Strains, Phase IV (KMG-IV): sequencing the most valuable type-strain genomes for metagenomic binning, comparative biology and taxonomic classification.</title>
        <authorList>
            <person name="Goeker M."/>
        </authorList>
    </citation>
    <scope>NUCLEOTIDE SEQUENCE [LARGE SCALE GENOMIC DNA]</scope>
    <source>
        <strain evidence="2 3">DSM 14836</strain>
    </source>
</reference>
<dbReference type="Proteomes" id="UP000294564">
    <property type="component" value="Unassembled WGS sequence"/>
</dbReference>
<keyword evidence="1" id="KW-0812">Transmembrane</keyword>
<dbReference type="RefSeq" id="WP_132794111.1">
    <property type="nucleotide sequence ID" value="NZ_SLXM01000003.1"/>
</dbReference>
<sequence>MFLISLQLFIPSFLGALGQEVLHWFNLSRSLGNNVKVFNSKIYWIITIVSILFFGITSNYIVDFIKIDAITTNTKLFLTGMFYPIIIKSLLKVVTNLFNSADSITEEHSDNIQIKTFNNTKEFKPLDYLNKY</sequence>
<protein>
    <submittedName>
        <fullName evidence="2">Uncharacterized protein</fullName>
    </submittedName>
</protein>
<comment type="caution">
    <text evidence="2">The sequence shown here is derived from an EMBL/GenBank/DDBJ whole genome shotgun (WGS) entry which is preliminary data.</text>
</comment>
<keyword evidence="1" id="KW-1133">Transmembrane helix</keyword>
<evidence type="ECO:0000256" key="1">
    <source>
        <dbReference type="SAM" id="Phobius"/>
    </source>
</evidence>
<keyword evidence="1" id="KW-0472">Membrane</keyword>
<feature type="transmembrane region" description="Helical" evidence="1">
    <location>
        <begin position="42"/>
        <end position="62"/>
    </location>
</feature>
<evidence type="ECO:0000313" key="2">
    <source>
        <dbReference type="EMBL" id="TCP25724.1"/>
    </source>
</evidence>
<dbReference type="OrthoDB" id="1189070at2"/>
<organism evidence="2 3">
    <name type="scientific">Tenacibaculum skagerrakense</name>
    <dbReference type="NCBI Taxonomy" id="186571"/>
    <lineage>
        <taxon>Bacteria</taxon>
        <taxon>Pseudomonadati</taxon>
        <taxon>Bacteroidota</taxon>
        <taxon>Flavobacteriia</taxon>
        <taxon>Flavobacteriales</taxon>
        <taxon>Flavobacteriaceae</taxon>
        <taxon>Tenacibaculum</taxon>
    </lineage>
</organism>
<dbReference type="EMBL" id="SLXM01000003">
    <property type="protein sequence ID" value="TCP25724.1"/>
    <property type="molecule type" value="Genomic_DNA"/>
</dbReference>